<evidence type="ECO:0008006" key="4">
    <source>
        <dbReference type="Google" id="ProtNLM"/>
    </source>
</evidence>
<organism evidence="2 3">
    <name type="scientific">Brassica cretica</name>
    <name type="common">Mustard</name>
    <dbReference type="NCBI Taxonomy" id="69181"/>
    <lineage>
        <taxon>Eukaryota</taxon>
        <taxon>Viridiplantae</taxon>
        <taxon>Streptophyta</taxon>
        <taxon>Embryophyta</taxon>
        <taxon>Tracheophyta</taxon>
        <taxon>Spermatophyta</taxon>
        <taxon>Magnoliopsida</taxon>
        <taxon>eudicotyledons</taxon>
        <taxon>Gunneridae</taxon>
        <taxon>Pentapetalae</taxon>
        <taxon>rosids</taxon>
        <taxon>malvids</taxon>
        <taxon>Brassicales</taxon>
        <taxon>Brassicaceae</taxon>
        <taxon>Brassiceae</taxon>
        <taxon>Brassica</taxon>
    </lineage>
</organism>
<evidence type="ECO:0000313" key="2">
    <source>
        <dbReference type="EMBL" id="KAF3578502.1"/>
    </source>
</evidence>
<sequence length="77" mass="8389">MPLLLSPPSTLMIPLLLSFVLAWVCGLAIFMCPIITTTLGSIPEELCCAGVDEGTPEIKPCHRRRCRCLMPVVVHSP</sequence>
<comment type="caution">
    <text evidence="2">The sequence shown here is derived from an EMBL/GenBank/DDBJ whole genome shotgun (WGS) entry which is preliminary data.</text>
</comment>
<gene>
    <name evidence="2" type="ORF">DY000_02032189</name>
</gene>
<dbReference type="Proteomes" id="UP000266723">
    <property type="component" value="Unassembled WGS sequence"/>
</dbReference>
<accession>A0ABQ7DLM7</accession>
<proteinExistence type="predicted"/>
<reference evidence="2 3" key="1">
    <citation type="journal article" date="2020" name="BMC Genomics">
        <title>Intraspecific diversification of the crop wild relative Brassica cretica Lam. using demographic model selection.</title>
        <authorList>
            <person name="Kioukis A."/>
            <person name="Michalopoulou V.A."/>
            <person name="Briers L."/>
            <person name="Pirintsos S."/>
            <person name="Studholme D.J."/>
            <person name="Pavlidis P."/>
            <person name="Sarris P.F."/>
        </authorList>
    </citation>
    <scope>NUCLEOTIDE SEQUENCE [LARGE SCALE GENOMIC DNA]</scope>
    <source>
        <strain evidence="3">cv. PFS-1207/04</strain>
    </source>
</reference>
<dbReference type="EMBL" id="QGKV02000649">
    <property type="protein sequence ID" value="KAF3578502.1"/>
    <property type="molecule type" value="Genomic_DNA"/>
</dbReference>
<keyword evidence="1" id="KW-1133">Transmembrane helix</keyword>
<keyword evidence="3" id="KW-1185">Reference proteome</keyword>
<keyword evidence="1" id="KW-0472">Membrane</keyword>
<name>A0ABQ7DLM7_BRACR</name>
<protein>
    <recommendedName>
        <fullName evidence="4">Secreted peptide</fullName>
    </recommendedName>
</protein>
<evidence type="ECO:0000313" key="3">
    <source>
        <dbReference type="Proteomes" id="UP000266723"/>
    </source>
</evidence>
<feature type="transmembrane region" description="Helical" evidence="1">
    <location>
        <begin position="12"/>
        <end position="35"/>
    </location>
</feature>
<keyword evidence="1" id="KW-0812">Transmembrane</keyword>
<evidence type="ECO:0000256" key="1">
    <source>
        <dbReference type="SAM" id="Phobius"/>
    </source>
</evidence>